<dbReference type="Gene3D" id="3.40.50.1820">
    <property type="entry name" value="alpha/beta hydrolase"/>
    <property type="match status" value="1"/>
</dbReference>
<dbReference type="InterPro" id="IPR029058">
    <property type="entry name" value="AB_hydrolase_fold"/>
</dbReference>
<dbReference type="Pfam" id="PF12146">
    <property type="entry name" value="Hydrolase_4"/>
    <property type="match status" value="1"/>
</dbReference>
<dbReference type="PRINTS" id="PR00111">
    <property type="entry name" value="ABHYDROLASE"/>
</dbReference>
<protein>
    <recommendedName>
        <fullName evidence="1">Serine aminopeptidase S33 domain-containing protein</fullName>
    </recommendedName>
</protein>
<dbReference type="PANTHER" id="PTHR11614">
    <property type="entry name" value="PHOSPHOLIPASE-RELATED"/>
    <property type="match status" value="1"/>
</dbReference>
<gene>
    <name evidence="2" type="ORF">Cgig2_011225</name>
</gene>
<feature type="domain" description="Serine aminopeptidase S33" evidence="1">
    <location>
        <begin position="55"/>
        <end position="304"/>
    </location>
</feature>
<evidence type="ECO:0000313" key="3">
    <source>
        <dbReference type="Proteomes" id="UP001153076"/>
    </source>
</evidence>
<dbReference type="InterPro" id="IPR000073">
    <property type="entry name" value="AB_hydrolase_1"/>
</dbReference>
<dbReference type="EMBL" id="JAKOGI010000143">
    <property type="protein sequence ID" value="KAJ8442302.1"/>
    <property type="molecule type" value="Genomic_DNA"/>
</dbReference>
<dbReference type="SUPFAM" id="SSF53474">
    <property type="entry name" value="alpha/beta-Hydrolases"/>
    <property type="match status" value="1"/>
</dbReference>
<dbReference type="AlphaFoldDB" id="A0A9Q1QHF4"/>
<dbReference type="OrthoDB" id="2498029at2759"/>
<sequence length="329" mass="36519">MVHPIAEANENSPFGNLTPTEFYARHSVSHSSEFITNSCGLKLFTQWWTPLLSSPPTGVICMVHGFTCESSRAVQLTAVYFAKAGFIVCAIDHQGHGFSDGLKAHIPDVNSVADDCVVFFDGFHERHVPHSVPSFLYGESLGGAIALLITLRRAGADGPRLEFDGMVLSGAMCGISNKFLPPWPLVHFLGLLAALVPTWPVGFTRGSIAQRSFKVEWKRKMEAGGPNTYRRWPRAATAHALMRACEELKRRFEEVDVPFLIVHGGDDAICDIASVEDLYRRASSKDKTLKIYPDMWHMLVGEPDDNVELVFGDVLNWLKTRALRFMPTT</sequence>
<proteinExistence type="predicted"/>
<dbReference type="FunFam" id="3.40.50.1820:FF:000132">
    <property type="entry name" value="caffeoylshikimate esterase"/>
    <property type="match status" value="1"/>
</dbReference>
<keyword evidence="3" id="KW-1185">Reference proteome</keyword>
<evidence type="ECO:0000259" key="1">
    <source>
        <dbReference type="Pfam" id="PF12146"/>
    </source>
</evidence>
<comment type="caution">
    <text evidence="2">The sequence shown here is derived from an EMBL/GenBank/DDBJ whole genome shotgun (WGS) entry which is preliminary data.</text>
</comment>
<evidence type="ECO:0000313" key="2">
    <source>
        <dbReference type="EMBL" id="KAJ8442302.1"/>
    </source>
</evidence>
<dbReference type="InterPro" id="IPR051044">
    <property type="entry name" value="MAG_DAG_Lipase"/>
</dbReference>
<reference evidence="2" key="1">
    <citation type="submission" date="2022-04" db="EMBL/GenBank/DDBJ databases">
        <title>Carnegiea gigantea Genome sequencing and assembly v2.</title>
        <authorList>
            <person name="Copetti D."/>
            <person name="Sanderson M.J."/>
            <person name="Burquez A."/>
            <person name="Wojciechowski M.F."/>
        </authorList>
    </citation>
    <scope>NUCLEOTIDE SEQUENCE</scope>
    <source>
        <strain evidence="2">SGP5-SGP5p</strain>
        <tissue evidence="2">Aerial part</tissue>
    </source>
</reference>
<dbReference type="Proteomes" id="UP001153076">
    <property type="component" value="Unassembled WGS sequence"/>
</dbReference>
<organism evidence="2 3">
    <name type="scientific">Carnegiea gigantea</name>
    <dbReference type="NCBI Taxonomy" id="171969"/>
    <lineage>
        <taxon>Eukaryota</taxon>
        <taxon>Viridiplantae</taxon>
        <taxon>Streptophyta</taxon>
        <taxon>Embryophyta</taxon>
        <taxon>Tracheophyta</taxon>
        <taxon>Spermatophyta</taxon>
        <taxon>Magnoliopsida</taxon>
        <taxon>eudicotyledons</taxon>
        <taxon>Gunneridae</taxon>
        <taxon>Pentapetalae</taxon>
        <taxon>Caryophyllales</taxon>
        <taxon>Cactineae</taxon>
        <taxon>Cactaceae</taxon>
        <taxon>Cactoideae</taxon>
        <taxon>Echinocereeae</taxon>
        <taxon>Carnegiea</taxon>
    </lineage>
</organism>
<dbReference type="InterPro" id="IPR022742">
    <property type="entry name" value="Hydrolase_4"/>
</dbReference>
<name>A0A9Q1QHF4_9CARY</name>
<accession>A0A9Q1QHF4</accession>